<dbReference type="EMBL" id="CP043494">
    <property type="protein sequence ID" value="WNG49125.1"/>
    <property type="molecule type" value="Genomic_DNA"/>
</dbReference>
<dbReference type="RefSeq" id="WP_395806797.1">
    <property type="nucleotide sequence ID" value="NZ_CP043494.1"/>
</dbReference>
<evidence type="ECO:0000313" key="3">
    <source>
        <dbReference type="Proteomes" id="UP001611383"/>
    </source>
</evidence>
<feature type="domain" description="Bacterial HORMA" evidence="1">
    <location>
        <begin position="6"/>
        <end position="160"/>
    </location>
</feature>
<organism evidence="2 3">
    <name type="scientific">Archangium minus</name>
    <dbReference type="NCBI Taxonomy" id="83450"/>
    <lineage>
        <taxon>Bacteria</taxon>
        <taxon>Pseudomonadati</taxon>
        <taxon>Myxococcota</taxon>
        <taxon>Myxococcia</taxon>
        <taxon>Myxococcales</taxon>
        <taxon>Cystobacterineae</taxon>
        <taxon>Archangiaceae</taxon>
        <taxon>Archangium</taxon>
    </lineage>
</organism>
<dbReference type="Proteomes" id="UP001611383">
    <property type="component" value="Chromosome"/>
</dbReference>
<accession>A0ABY9X158</accession>
<dbReference type="Pfam" id="PF18138">
    <property type="entry name" value="bacHORMA_1"/>
    <property type="match status" value="1"/>
</dbReference>
<dbReference type="InterPro" id="IPR041162">
    <property type="entry name" value="Bact_HORMA_1"/>
</dbReference>
<proteinExistence type="predicted"/>
<gene>
    <name evidence="2" type="ORF">F0U60_37180</name>
</gene>
<protein>
    <recommendedName>
        <fullName evidence="1">Bacterial HORMA domain-containing protein</fullName>
    </recommendedName>
</protein>
<evidence type="ECO:0000259" key="1">
    <source>
        <dbReference type="Pfam" id="PF18138"/>
    </source>
</evidence>
<sequence length="163" mass="18191">MTYTQTQAASMSSTATEARVREVMKHVFADITGLATRGFTSHERAAKWRDDLTWMLSNEVISSFELQLEAPGQPTRGFHYDVSNDGSIQEAGRSGGMQLYAFPNGTRASIVVSFKSPLPDEIEAEIKARNWTSPATYLKGERTRDRAYSCDGYGVIRNRVGDW</sequence>
<keyword evidence="3" id="KW-1185">Reference proteome</keyword>
<reference evidence="2 3" key="1">
    <citation type="submission" date="2019-08" db="EMBL/GenBank/DDBJ databases">
        <title>Archangium and Cystobacter genomes.</title>
        <authorList>
            <person name="Chen I.-C.K."/>
            <person name="Wielgoss S."/>
        </authorList>
    </citation>
    <scope>NUCLEOTIDE SEQUENCE [LARGE SCALE GENOMIC DNA]</scope>
    <source>
        <strain evidence="2 3">Cbm 6</strain>
    </source>
</reference>
<evidence type="ECO:0000313" key="2">
    <source>
        <dbReference type="EMBL" id="WNG49125.1"/>
    </source>
</evidence>
<name>A0ABY9X158_9BACT</name>